<dbReference type="AlphaFoldDB" id="A0A183IGT4"/>
<dbReference type="PANTHER" id="PTHR43561:SF3">
    <property type="entry name" value="HYDROXYACYL-COENZYME A DEHYDROGENASE, MITOCHONDRIAL"/>
    <property type="match status" value="1"/>
</dbReference>
<keyword evidence="6" id="KW-0560">Oxidoreductase</keyword>
<dbReference type="SUPFAM" id="SSF51735">
    <property type="entry name" value="NAD(P)-binding Rossmann-fold domains"/>
    <property type="match status" value="1"/>
</dbReference>
<dbReference type="InterPro" id="IPR008927">
    <property type="entry name" value="6-PGluconate_DH-like_C_sf"/>
</dbReference>
<evidence type="ECO:0000313" key="17">
    <source>
        <dbReference type="WBParaSite" id="SBAD_0000296401-mRNA-1"/>
    </source>
</evidence>
<evidence type="ECO:0000259" key="13">
    <source>
        <dbReference type="Pfam" id="PF00725"/>
    </source>
</evidence>
<evidence type="ECO:0000256" key="4">
    <source>
        <dbReference type="ARBA" id="ARBA00013000"/>
    </source>
</evidence>
<feature type="binding site" evidence="12">
    <location>
        <position position="58"/>
    </location>
    <ligand>
        <name>NAD(+)</name>
        <dbReference type="ChEBI" id="CHEBI:57540"/>
    </ligand>
</feature>
<dbReference type="GO" id="GO:0005759">
    <property type="term" value="C:mitochondrial matrix"/>
    <property type="evidence" value="ECO:0007669"/>
    <property type="project" value="UniProtKB-SubCell"/>
</dbReference>
<evidence type="ECO:0000256" key="3">
    <source>
        <dbReference type="ARBA" id="ARBA00009463"/>
    </source>
</evidence>
<evidence type="ECO:0000313" key="16">
    <source>
        <dbReference type="Proteomes" id="UP000270296"/>
    </source>
</evidence>
<feature type="binding site" evidence="12">
    <location>
        <begin position="35"/>
        <end position="40"/>
    </location>
    <ligand>
        <name>NAD(+)</name>
        <dbReference type="ChEBI" id="CHEBI:57540"/>
    </ligand>
</feature>
<feature type="binding site" evidence="12">
    <location>
        <position position="149"/>
    </location>
    <ligand>
        <name>NAD(+)</name>
        <dbReference type="ChEBI" id="CHEBI:57540"/>
    </ligand>
</feature>
<keyword evidence="8" id="KW-0443">Lipid metabolism</keyword>
<dbReference type="Pfam" id="PF02737">
    <property type="entry name" value="3HCDH_N"/>
    <property type="match status" value="1"/>
</dbReference>
<dbReference type="Pfam" id="PF00725">
    <property type="entry name" value="3HCDH"/>
    <property type="match status" value="1"/>
</dbReference>
<comment type="subcellular location">
    <subcellularLocation>
        <location evidence="1">Mitochondrion matrix</location>
    </subcellularLocation>
</comment>
<dbReference type="InterPro" id="IPR006180">
    <property type="entry name" value="3-OHacyl-CoA_DH_CS"/>
</dbReference>
<organism evidence="17">
    <name type="scientific">Soboliphyme baturini</name>
    <dbReference type="NCBI Taxonomy" id="241478"/>
    <lineage>
        <taxon>Eukaryota</taxon>
        <taxon>Metazoa</taxon>
        <taxon>Ecdysozoa</taxon>
        <taxon>Nematoda</taxon>
        <taxon>Enoplea</taxon>
        <taxon>Dorylaimia</taxon>
        <taxon>Dioctophymatida</taxon>
        <taxon>Dioctophymatoidea</taxon>
        <taxon>Soboliphymatidae</taxon>
        <taxon>Soboliphyme</taxon>
    </lineage>
</organism>
<evidence type="ECO:0000256" key="9">
    <source>
        <dbReference type="ARBA" id="ARBA00023128"/>
    </source>
</evidence>
<evidence type="ECO:0000256" key="10">
    <source>
        <dbReference type="ARBA" id="ARBA00049556"/>
    </source>
</evidence>
<dbReference type="InterPro" id="IPR006176">
    <property type="entry name" value="3-OHacyl-CoA_DH_NAD-bd"/>
</dbReference>
<dbReference type="OrthoDB" id="5958943at2759"/>
<dbReference type="Gene3D" id="1.10.1040.10">
    <property type="entry name" value="N-(1-d-carboxylethyl)-l-norvaline Dehydrogenase, domain 2"/>
    <property type="match status" value="1"/>
</dbReference>
<comment type="catalytic activity">
    <reaction evidence="10">
        <text>a (3S)-3-hydroxyacyl-CoA + NAD(+) = a 3-oxoacyl-CoA + NADH + H(+)</text>
        <dbReference type="Rhea" id="RHEA:22432"/>
        <dbReference type="ChEBI" id="CHEBI:15378"/>
        <dbReference type="ChEBI" id="CHEBI:57318"/>
        <dbReference type="ChEBI" id="CHEBI:57540"/>
        <dbReference type="ChEBI" id="CHEBI:57945"/>
        <dbReference type="ChEBI" id="CHEBI:90726"/>
        <dbReference type="EC" id="1.1.1.35"/>
    </reaction>
</comment>
<evidence type="ECO:0000256" key="12">
    <source>
        <dbReference type="PIRSR" id="PIRSR000105-2"/>
    </source>
</evidence>
<dbReference type="GO" id="GO:0070403">
    <property type="term" value="F:NAD+ binding"/>
    <property type="evidence" value="ECO:0007669"/>
    <property type="project" value="InterPro"/>
</dbReference>
<evidence type="ECO:0000256" key="6">
    <source>
        <dbReference type="ARBA" id="ARBA00023002"/>
    </source>
</evidence>
<evidence type="ECO:0000256" key="5">
    <source>
        <dbReference type="ARBA" id="ARBA00022832"/>
    </source>
</evidence>
<evidence type="ECO:0000256" key="7">
    <source>
        <dbReference type="ARBA" id="ARBA00023027"/>
    </source>
</evidence>
<evidence type="ECO:0000313" key="15">
    <source>
        <dbReference type="EMBL" id="VDO99072.1"/>
    </source>
</evidence>
<dbReference type="PANTHER" id="PTHR43561">
    <property type="match status" value="1"/>
</dbReference>
<dbReference type="Gene3D" id="3.40.50.720">
    <property type="entry name" value="NAD(P)-binding Rossmann-like Domain"/>
    <property type="match status" value="1"/>
</dbReference>
<evidence type="ECO:0000256" key="1">
    <source>
        <dbReference type="ARBA" id="ARBA00004305"/>
    </source>
</evidence>
<keyword evidence="7 12" id="KW-0520">NAD</keyword>
<dbReference type="InterPro" id="IPR052242">
    <property type="entry name" value="Mito_3-hydroxyacyl-CoA_DH"/>
</dbReference>
<dbReference type="FunFam" id="3.40.50.720:FF:000009">
    <property type="entry name" value="Fatty oxidation complex, alpha subunit"/>
    <property type="match status" value="1"/>
</dbReference>
<feature type="site" description="Important for catalytic activity" evidence="11">
    <location>
        <position position="170"/>
    </location>
</feature>
<dbReference type="InterPro" id="IPR022694">
    <property type="entry name" value="3-OHacyl-CoA_DH"/>
</dbReference>
<accession>A0A183IGT4</accession>
<dbReference type="GO" id="GO:0006635">
    <property type="term" value="P:fatty acid beta-oxidation"/>
    <property type="evidence" value="ECO:0007669"/>
    <property type="project" value="TreeGrafter"/>
</dbReference>
<dbReference type="InterPro" id="IPR006108">
    <property type="entry name" value="3HC_DH_C"/>
</dbReference>
<dbReference type="InterPro" id="IPR013328">
    <property type="entry name" value="6PGD_dom2"/>
</dbReference>
<gene>
    <name evidence="15" type="ORF">SBAD_LOCUS2829</name>
</gene>
<comment type="similarity">
    <text evidence="3">Belongs to the 3-hydroxyacyl-CoA dehydrogenase family.</text>
</comment>
<dbReference type="PROSITE" id="PS00067">
    <property type="entry name" value="3HCDH"/>
    <property type="match status" value="1"/>
</dbReference>
<comment type="pathway">
    <text evidence="2">Lipid metabolism; fatty acid beta-oxidation.</text>
</comment>
<evidence type="ECO:0000256" key="8">
    <source>
        <dbReference type="ARBA" id="ARBA00023098"/>
    </source>
</evidence>
<feature type="binding site" evidence="12">
    <location>
        <position position="305"/>
    </location>
    <ligand>
        <name>NAD(+)</name>
        <dbReference type="ChEBI" id="CHEBI:57540"/>
    </ligand>
</feature>
<feature type="binding site" evidence="12">
    <location>
        <position position="122"/>
    </location>
    <ligand>
        <name>NAD(+)</name>
        <dbReference type="ChEBI" id="CHEBI:57540"/>
    </ligand>
</feature>
<protein>
    <recommendedName>
        <fullName evidence="4">3-hydroxyacyl-CoA dehydrogenase</fullName>
        <ecNumber evidence="4">1.1.1.35</ecNumber>
    </recommendedName>
</protein>
<dbReference type="Proteomes" id="UP000270296">
    <property type="component" value="Unassembled WGS sequence"/>
</dbReference>
<sequence length="313" mass="34804">MFREREAKLLSSALAKLIFTGRARMSDLKRVAIVGSGIMGSGIAQVCAQSGMDVRIVDQSDLILEQSMKNIEKNLSRTAKKLHAEDPMAKSFVKDALMRISPHLDLKKAVSDCDIVIEAVAEHLNMKQTLFTAVEAATSSVAILSSNTSSLPLSEIGENLKVKQRFAGIHFFNPVSIMKLVEVVKTPFTSMDTVETLVKFCRTLSKVPIVCKDTPGFVVNRLLIPYMMEALRMVERGDASMKDVDTAMKLGAGYPMGPFELFDYTGLDTCKFIIDGWHSRFPDDPMFKQSDLLNNLVEQKKLGRKTGEGFYKY</sequence>
<proteinExistence type="inferred from homology"/>
<evidence type="ECO:0000256" key="11">
    <source>
        <dbReference type="PIRSR" id="PIRSR000105-1"/>
    </source>
</evidence>
<dbReference type="WBParaSite" id="SBAD_0000296401-mRNA-1">
    <property type="protein sequence ID" value="SBAD_0000296401-mRNA-1"/>
    <property type="gene ID" value="SBAD_0000296401"/>
</dbReference>
<evidence type="ECO:0000256" key="2">
    <source>
        <dbReference type="ARBA" id="ARBA00005005"/>
    </source>
</evidence>
<keyword evidence="9" id="KW-0496">Mitochondrion</keyword>
<reference evidence="15 16" key="2">
    <citation type="submission" date="2018-11" db="EMBL/GenBank/DDBJ databases">
        <authorList>
            <consortium name="Pathogen Informatics"/>
        </authorList>
    </citation>
    <scope>NUCLEOTIDE SEQUENCE [LARGE SCALE GENOMIC DNA]</scope>
</reference>
<dbReference type="GO" id="GO:0003857">
    <property type="term" value="F:(3S)-3-hydroxyacyl-CoA dehydrogenase (NAD+) activity"/>
    <property type="evidence" value="ECO:0007669"/>
    <property type="project" value="UniProtKB-EC"/>
</dbReference>
<feature type="binding site" evidence="12">
    <location>
        <position position="127"/>
    </location>
    <ligand>
        <name>NAD(+)</name>
        <dbReference type="ChEBI" id="CHEBI:57540"/>
    </ligand>
</feature>
<dbReference type="InterPro" id="IPR036291">
    <property type="entry name" value="NAD(P)-bd_dom_sf"/>
</dbReference>
<feature type="binding site" evidence="12">
    <location>
        <position position="173"/>
    </location>
    <ligand>
        <name>NAD(+)</name>
        <dbReference type="ChEBI" id="CHEBI:57540"/>
    </ligand>
</feature>
<name>A0A183IGT4_9BILA</name>
<dbReference type="FunFam" id="1.10.1040.10:FF:000019">
    <property type="entry name" value="3-hydroxybutyryl-CoA dehydrogenase FadB2"/>
    <property type="match status" value="1"/>
</dbReference>
<reference evidence="17" key="1">
    <citation type="submission" date="2016-06" db="UniProtKB">
        <authorList>
            <consortium name="WormBaseParasite"/>
        </authorList>
    </citation>
    <scope>IDENTIFICATION</scope>
</reference>
<feature type="domain" description="3-hydroxyacyl-CoA dehydrogenase NAD binding" evidence="14">
    <location>
        <begin position="31"/>
        <end position="214"/>
    </location>
</feature>
<evidence type="ECO:0000259" key="14">
    <source>
        <dbReference type="Pfam" id="PF02737"/>
    </source>
</evidence>
<dbReference type="SUPFAM" id="SSF48179">
    <property type="entry name" value="6-phosphogluconate dehydrogenase C-terminal domain-like"/>
    <property type="match status" value="1"/>
</dbReference>
<keyword evidence="16" id="KW-1185">Reference proteome</keyword>
<dbReference type="EMBL" id="UZAM01007427">
    <property type="protein sequence ID" value="VDO99072.1"/>
    <property type="molecule type" value="Genomic_DNA"/>
</dbReference>
<dbReference type="PIRSF" id="PIRSF000105">
    <property type="entry name" value="HCDH"/>
    <property type="match status" value="1"/>
</dbReference>
<keyword evidence="5" id="KW-0276">Fatty acid metabolism</keyword>
<feature type="domain" description="3-hydroxyacyl-CoA dehydrogenase C-terminal" evidence="13">
    <location>
        <begin position="216"/>
        <end position="313"/>
    </location>
</feature>
<dbReference type="EC" id="1.1.1.35" evidence="4"/>